<comment type="caution">
    <text evidence="2">The sequence shown here is derived from an EMBL/GenBank/DDBJ whole genome shotgun (WGS) entry which is preliminary data.</text>
</comment>
<evidence type="ECO:0000313" key="3">
    <source>
        <dbReference type="Proteomes" id="UP000054776"/>
    </source>
</evidence>
<name>A0A0V1BBN0_TRISP</name>
<protein>
    <submittedName>
        <fullName evidence="2">Uncharacterized protein</fullName>
    </submittedName>
</protein>
<keyword evidence="1" id="KW-0472">Membrane</keyword>
<organism evidence="2 3">
    <name type="scientific">Trichinella spiralis</name>
    <name type="common">Trichina worm</name>
    <dbReference type="NCBI Taxonomy" id="6334"/>
    <lineage>
        <taxon>Eukaryota</taxon>
        <taxon>Metazoa</taxon>
        <taxon>Ecdysozoa</taxon>
        <taxon>Nematoda</taxon>
        <taxon>Enoplea</taxon>
        <taxon>Dorylaimia</taxon>
        <taxon>Trichinellida</taxon>
        <taxon>Trichinellidae</taxon>
        <taxon>Trichinella</taxon>
    </lineage>
</organism>
<evidence type="ECO:0000256" key="1">
    <source>
        <dbReference type="SAM" id="Phobius"/>
    </source>
</evidence>
<feature type="transmembrane region" description="Helical" evidence="1">
    <location>
        <begin position="272"/>
        <end position="291"/>
    </location>
</feature>
<gene>
    <name evidence="2" type="ORF">T01_12465</name>
</gene>
<dbReference type="Proteomes" id="UP000054776">
    <property type="component" value="Unassembled WGS sequence"/>
</dbReference>
<dbReference type="AlphaFoldDB" id="A0A0V1BBN0"/>
<reference evidence="2 3" key="1">
    <citation type="submission" date="2015-01" db="EMBL/GenBank/DDBJ databases">
        <title>Evolution of Trichinella species and genotypes.</title>
        <authorList>
            <person name="Korhonen P.K."/>
            <person name="Edoardo P."/>
            <person name="Giuseppe L.R."/>
            <person name="Gasser R.B."/>
        </authorList>
    </citation>
    <scope>NUCLEOTIDE SEQUENCE [LARGE SCALE GENOMIC DNA]</scope>
    <source>
        <strain evidence="2">ISS3</strain>
    </source>
</reference>
<dbReference type="OrthoDB" id="5920744at2759"/>
<keyword evidence="1" id="KW-1133">Transmembrane helix</keyword>
<evidence type="ECO:0000313" key="2">
    <source>
        <dbReference type="EMBL" id="KRY34204.1"/>
    </source>
</evidence>
<dbReference type="InParanoid" id="A0A0V1BBN0"/>
<keyword evidence="3" id="KW-1185">Reference proteome</keyword>
<accession>A0A0V1BBN0</accession>
<keyword evidence="1" id="KW-0812">Transmembrane</keyword>
<proteinExistence type="predicted"/>
<sequence>MDSRRTSRVAGVVGQILPSSCIEAPAGSNPIQGLCSFIAGVGRCCICFVQREIGNELEGIDCIPSDEYDKHHHRAKALNRGEKDRLLVNGENKGKWVLFFQATGPTASRLAEHIFHFFPRLAACLVVLRWHTLTWLVAKISSWSSLMAFQQPSRSATSFRLLSACSSKWKKRTRQIKKRCSFVPDNDFWQYYFCPCRDVYHHVLVCNSDLVTTNFFTSQAQEMANWPGQGDTLPLSVTKAQASSCASSCEANLLQKCSTLTKMQQPLPNIQAVVAWIVLLNVLLLPLLHYLHVSELLETLFNGRPTTNLQLPLDEELQSGKDTQAGRQAACWRLALSKRS</sequence>
<dbReference type="EMBL" id="JYDH01000071">
    <property type="protein sequence ID" value="KRY34204.1"/>
    <property type="molecule type" value="Genomic_DNA"/>
</dbReference>